<evidence type="ECO:0000256" key="1">
    <source>
        <dbReference type="SAM" id="MobiDB-lite"/>
    </source>
</evidence>
<evidence type="ECO:0000313" key="3">
    <source>
        <dbReference type="Proteomes" id="UP000824469"/>
    </source>
</evidence>
<gene>
    <name evidence="2" type="ORF">KI387_022084</name>
</gene>
<feature type="non-terminal residue" evidence="2">
    <location>
        <position position="1"/>
    </location>
</feature>
<accession>A0AA38LFL2</accession>
<comment type="caution">
    <text evidence="2">The sequence shown here is derived from an EMBL/GenBank/DDBJ whole genome shotgun (WGS) entry which is preliminary data.</text>
</comment>
<proteinExistence type="predicted"/>
<feature type="non-terminal residue" evidence="2">
    <location>
        <position position="98"/>
    </location>
</feature>
<dbReference type="AlphaFoldDB" id="A0AA38LFL2"/>
<dbReference type="EMBL" id="JAHRHJ020000004">
    <property type="protein sequence ID" value="KAH9320315.1"/>
    <property type="molecule type" value="Genomic_DNA"/>
</dbReference>
<reference evidence="2 3" key="1">
    <citation type="journal article" date="2021" name="Nat. Plants">
        <title>The Taxus genome provides insights into paclitaxel biosynthesis.</title>
        <authorList>
            <person name="Xiong X."/>
            <person name="Gou J."/>
            <person name="Liao Q."/>
            <person name="Li Y."/>
            <person name="Zhou Q."/>
            <person name="Bi G."/>
            <person name="Li C."/>
            <person name="Du R."/>
            <person name="Wang X."/>
            <person name="Sun T."/>
            <person name="Guo L."/>
            <person name="Liang H."/>
            <person name="Lu P."/>
            <person name="Wu Y."/>
            <person name="Zhang Z."/>
            <person name="Ro D.K."/>
            <person name="Shang Y."/>
            <person name="Huang S."/>
            <person name="Yan J."/>
        </authorList>
    </citation>
    <scope>NUCLEOTIDE SEQUENCE [LARGE SCALE GENOMIC DNA]</scope>
    <source>
        <strain evidence="2">Ta-2019</strain>
    </source>
</reference>
<keyword evidence="3" id="KW-1185">Reference proteome</keyword>
<protein>
    <submittedName>
        <fullName evidence="2">Uncharacterized protein</fullName>
    </submittedName>
</protein>
<name>A0AA38LFL2_TAXCH</name>
<evidence type="ECO:0000313" key="2">
    <source>
        <dbReference type="EMBL" id="KAH9320315.1"/>
    </source>
</evidence>
<feature type="region of interest" description="Disordered" evidence="1">
    <location>
        <begin position="1"/>
        <end position="22"/>
    </location>
</feature>
<sequence>HDRFVKKKRLGDPDSSPETGPVNLGLEKYPQFVNIDKCCTPEEKWKFFKLLKKYMDVLAWSYANLKSFKPKDVQHDIPLKEDVKAFRQKKRQYNPKIL</sequence>
<dbReference type="Proteomes" id="UP000824469">
    <property type="component" value="Unassembled WGS sequence"/>
</dbReference>
<organism evidence="2 3">
    <name type="scientific">Taxus chinensis</name>
    <name type="common">Chinese yew</name>
    <name type="synonym">Taxus wallichiana var. chinensis</name>
    <dbReference type="NCBI Taxonomy" id="29808"/>
    <lineage>
        <taxon>Eukaryota</taxon>
        <taxon>Viridiplantae</taxon>
        <taxon>Streptophyta</taxon>
        <taxon>Embryophyta</taxon>
        <taxon>Tracheophyta</taxon>
        <taxon>Spermatophyta</taxon>
        <taxon>Pinopsida</taxon>
        <taxon>Pinidae</taxon>
        <taxon>Conifers II</taxon>
        <taxon>Cupressales</taxon>
        <taxon>Taxaceae</taxon>
        <taxon>Taxus</taxon>
    </lineage>
</organism>